<dbReference type="InterPro" id="IPR044711">
    <property type="entry name" value="EC11-15"/>
</dbReference>
<dbReference type="InterPro" id="IPR008502">
    <property type="entry name" value="Prolamin-like"/>
</dbReference>
<evidence type="ECO:0000256" key="2">
    <source>
        <dbReference type="ARBA" id="ARBA00004613"/>
    </source>
</evidence>
<keyword evidence="12" id="KW-1185">Reference proteome</keyword>
<evidence type="ECO:0000256" key="6">
    <source>
        <dbReference type="ARBA" id="ARBA00023329"/>
    </source>
</evidence>
<dbReference type="GO" id="GO:2000008">
    <property type="term" value="P:regulation of protein localization to cell surface"/>
    <property type="evidence" value="ECO:0007669"/>
    <property type="project" value="UniProtKB-ARBA"/>
</dbReference>
<comment type="subcellular location">
    <subcellularLocation>
        <location evidence="1">Cytoplasmic vesicle</location>
    </subcellularLocation>
    <subcellularLocation>
        <location evidence="2">Secreted</location>
    </subcellularLocation>
</comment>
<feature type="signal peptide" evidence="9">
    <location>
        <begin position="1"/>
        <end position="21"/>
    </location>
</feature>
<feature type="chain" id="PRO_5043643157" description="Prolamin-like domain-containing protein" evidence="9">
    <location>
        <begin position="22"/>
        <end position="149"/>
    </location>
</feature>
<dbReference type="AlphaFoldDB" id="A0AAW1JA18"/>
<accession>A0AAW1JA18</accession>
<evidence type="ECO:0000256" key="3">
    <source>
        <dbReference type="ARBA" id="ARBA00022525"/>
    </source>
</evidence>
<dbReference type="PANTHER" id="PTHR35293:SF1">
    <property type="entry name" value="EGG CELL-SECRETED PROTEIN 1.5"/>
    <property type="match status" value="1"/>
</dbReference>
<keyword evidence="6" id="KW-0968">Cytoplasmic vesicle</keyword>
<dbReference type="GO" id="GO:0031410">
    <property type="term" value="C:cytoplasmic vesicle"/>
    <property type="evidence" value="ECO:0007669"/>
    <property type="project" value="UniProtKB-SubCell"/>
</dbReference>
<reference evidence="11" key="1">
    <citation type="submission" date="2024-03" db="EMBL/GenBank/DDBJ databases">
        <title>WGS assembly of Saponaria officinalis var. Norfolk2.</title>
        <authorList>
            <person name="Jenkins J."/>
            <person name="Shu S."/>
            <person name="Grimwood J."/>
            <person name="Barry K."/>
            <person name="Goodstein D."/>
            <person name="Schmutz J."/>
            <person name="Leebens-Mack J."/>
            <person name="Osbourn A."/>
        </authorList>
    </citation>
    <scope>NUCLEOTIDE SEQUENCE [LARGE SCALE GENOMIC DNA]</scope>
    <source>
        <strain evidence="11">JIC</strain>
    </source>
</reference>
<name>A0AAW1JA18_SAPOF</name>
<organism evidence="11 12">
    <name type="scientific">Saponaria officinalis</name>
    <name type="common">Common soapwort</name>
    <name type="synonym">Lychnis saponaria</name>
    <dbReference type="NCBI Taxonomy" id="3572"/>
    <lineage>
        <taxon>Eukaryota</taxon>
        <taxon>Viridiplantae</taxon>
        <taxon>Streptophyta</taxon>
        <taxon>Embryophyta</taxon>
        <taxon>Tracheophyta</taxon>
        <taxon>Spermatophyta</taxon>
        <taxon>Magnoliopsida</taxon>
        <taxon>eudicotyledons</taxon>
        <taxon>Gunneridae</taxon>
        <taxon>Pentapetalae</taxon>
        <taxon>Caryophyllales</taxon>
        <taxon>Caryophyllaceae</taxon>
        <taxon>Caryophylleae</taxon>
        <taxon>Saponaria</taxon>
    </lineage>
</organism>
<protein>
    <recommendedName>
        <fullName evidence="10">Prolamin-like domain-containing protein</fullName>
    </recommendedName>
</protein>
<dbReference type="GO" id="GO:0005576">
    <property type="term" value="C:extracellular region"/>
    <property type="evidence" value="ECO:0007669"/>
    <property type="project" value="UniProtKB-SubCell"/>
</dbReference>
<dbReference type="Pfam" id="PF05617">
    <property type="entry name" value="Prolamin_like"/>
    <property type="match status" value="1"/>
</dbReference>
<evidence type="ECO:0000256" key="7">
    <source>
        <dbReference type="ARBA" id="ARBA00034457"/>
    </source>
</evidence>
<dbReference type="GO" id="GO:0080155">
    <property type="term" value="P:regulation of double fertilization forming a zygote and endosperm"/>
    <property type="evidence" value="ECO:0007669"/>
    <property type="project" value="UniProtKB-ARBA"/>
</dbReference>
<evidence type="ECO:0000256" key="9">
    <source>
        <dbReference type="SAM" id="SignalP"/>
    </source>
</evidence>
<evidence type="ECO:0000313" key="11">
    <source>
        <dbReference type="EMBL" id="KAK9699822.1"/>
    </source>
</evidence>
<proteinExistence type="inferred from homology"/>
<keyword evidence="4 9" id="KW-0732">Signal</keyword>
<evidence type="ECO:0000256" key="5">
    <source>
        <dbReference type="ARBA" id="ARBA00023279"/>
    </source>
</evidence>
<gene>
    <name evidence="11" type="ORF">RND81_08G197600</name>
</gene>
<evidence type="ECO:0000256" key="1">
    <source>
        <dbReference type="ARBA" id="ARBA00004541"/>
    </source>
</evidence>
<evidence type="ECO:0000259" key="10">
    <source>
        <dbReference type="Pfam" id="PF05617"/>
    </source>
</evidence>
<sequence length="149" mass="16348">MGRSLNYLIAFFLILATCSMARPINNTNTSTNNTSSIESPGSLITRLKLDDDSTNCWASMFRIQDCTGEIIQFFYDGETYLGPNCCNAIHIIVHDCWPNMLNLLGFTLEESDLLRVYCDVVANGPGPKLNGPTNGCVASKSVISVDKIN</sequence>
<feature type="domain" description="Prolamin-like" evidence="10">
    <location>
        <begin position="55"/>
        <end position="119"/>
    </location>
</feature>
<dbReference type="EMBL" id="JBDFQZ010000008">
    <property type="protein sequence ID" value="KAK9699822.1"/>
    <property type="molecule type" value="Genomic_DNA"/>
</dbReference>
<keyword evidence="3" id="KW-0964">Secreted</keyword>
<dbReference type="PANTHER" id="PTHR35293">
    <property type="entry name" value="EGG CELL-SECRETED PROTEIN 1.5"/>
    <property type="match status" value="1"/>
</dbReference>
<dbReference type="Proteomes" id="UP001443914">
    <property type="component" value="Unassembled WGS sequence"/>
</dbReference>
<keyword evidence="5" id="KW-0278">Fertilization</keyword>
<comment type="similarity">
    <text evidence="8">Belongs to the plant egg cell-secreted peptide family.</text>
</comment>
<dbReference type="GO" id="GO:0009567">
    <property type="term" value="P:double fertilization forming a zygote and endosperm"/>
    <property type="evidence" value="ECO:0007669"/>
    <property type="project" value="InterPro"/>
</dbReference>
<comment type="caution">
    <text evidence="11">The sequence shown here is derived from an EMBL/GenBank/DDBJ whole genome shotgun (WGS) entry which is preliminary data.</text>
</comment>
<evidence type="ECO:0000256" key="4">
    <source>
        <dbReference type="ARBA" id="ARBA00022729"/>
    </source>
</evidence>
<comment type="function">
    <text evidence="7">Involved in the regulation of gamete interactions during the double fertilization and to prevent multiple-pollen tube attraction; mediates the redistribution of the gamete fusogen HAP2/GCS1 to the cell surface after secretion upon sperm arrival.</text>
</comment>
<evidence type="ECO:0000313" key="12">
    <source>
        <dbReference type="Proteomes" id="UP001443914"/>
    </source>
</evidence>
<evidence type="ECO:0000256" key="8">
    <source>
        <dbReference type="ARBA" id="ARBA00034484"/>
    </source>
</evidence>